<evidence type="ECO:0000259" key="1">
    <source>
        <dbReference type="Pfam" id="PF10551"/>
    </source>
</evidence>
<dbReference type="EMBL" id="LNIX01000031">
    <property type="protein sequence ID" value="OXA40884.1"/>
    <property type="molecule type" value="Genomic_DNA"/>
</dbReference>
<evidence type="ECO:0000313" key="3">
    <source>
        <dbReference type="Proteomes" id="UP000198287"/>
    </source>
</evidence>
<dbReference type="PANTHER" id="PTHR47160">
    <property type="entry name" value="PUTATIVE-RELATED"/>
    <property type="match status" value="1"/>
</dbReference>
<sequence>MSETPLFTIGKTQRNKEKLKYKSNWHTLEKTAPSGREYWICANRSCRGRIIKQGQSIAEGQTHTCLSSSIDAEIETLRERVKVFAISNPFTPPSKVLAIVKAEFSVEACQALPYDASISRSIRRWRQPLGTKEPKSREDICLTPDQMIDVQGNKFIFNDADYEKNIAGRILIFTTDENLNELALCNVCGIDGTFDVVTELYTQLFTIHAMTRDGWTIPLVYALLPNKKTESYKYVLEKISERRGLPLSPDVVLMDFEQSEMRAVADVFPTAILQGCHFHYTQSLYRHFTPHMKRAYENDNSFALQMKKIFALAFVLPCDVNRAFVEIKSESAFDEDLNKDLGVFFAYVHSTYIGSAYVSSLYKREFWSVHDRVKNNVARTNNSLEAWNRRFGVLCESSHIPLYRIIKHLQSEQHSTVVMLASRISGKAPAAKRYKQIQLNRRLLNLVDNYATLELKDFVKGVAFNMLSGLGTVRRGDKSNNDAVDNSSVEEELTQVIPCSSSFDPTYTHVPCLKRKRTNAGTFSKRQKT</sequence>
<dbReference type="Proteomes" id="UP000198287">
    <property type="component" value="Unassembled WGS sequence"/>
</dbReference>
<name>A0A226D7P8_FOLCA</name>
<reference evidence="2 3" key="1">
    <citation type="submission" date="2015-12" db="EMBL/GenBank/DDBJ databases">
        <title>The genome of Folsomia candida.</title>
        <authorList>
            <person name="Faddeeva A."/>
            <person name="Derks M.F."/>
            <person name="Anvar Y."/>
            <person name="Smit S."/>
            <person name="Van Straalen N."/>
            <person name="Roelofs D."/>
        </authorList>
    </citation>
    <scope>NUCLEOTIDE SEQUENCE [LARGE SCALE GENOMIC DNA]</scope>
    <source>
        <strain evidence="2 3">VU population</strain>
        <tissue evidence="2">Whole body</tissue>
    </source>
</reference>
<feature type="domain" description="MULE transposase" evidence="1">
    <location>
        <begin position="188"/>
        <end position="282"/>
    </location>
</feature>
<protein>
    <recommendedName>
        <fullName evidence="1">MULE transposase domain-containing protein</fullName>
    </recommendedName>
</protein>
<dbReference type="OMA" id="WNHYEAA"/>
<dbReference type="OrthoDB" id="8195004at2759"/>
<proteinExistence type="predicted"/>
<accession>A0A226D7P8</accession>
<dbReference type="AlphaFoldDB" id="A0A226D7P8"/>
<dbReference type="InterPro" id="IPR018289">
    <property type="entry name" value="MULE_transposase_dom"/>
</dbReference>
<gene>
    <name evidence="2" type="ORF">Fcan01_24253</name>
</gene>
<dbReference type="Pfam" id="PF10551">
    <property type="entry name" value="MULE"/>
    <property type="match status" value="1"/>
</dbReference>
<dbReference type="PANTHER" id="PTHR47160:SF10">
    <property type="entry name" value="MULE TRANSPOSASE DOMAIN-CONTAINING PROTEIN"/>
    <property type="match status" value="1"/>
</dbReference>
<evidence type="ECO:0000313" key="2">
    <source>
        <dbReference type="EMBL" id="OXA40884.1"/>
    </source>
</evidence>
<dbReference type="Gene3D" id="2.20.25.240">
    <property type="match status" value="1"/>
</dbReference>
<comment type="caution">
    <text evidence="2">The sequence shown here is derived from an EMBL/GenBank/DDBJ whole genome shotgun (WGS) entry which is preliminary data.</text>
</comment>
<keyword evidence="3" id="KW-1185">Reference proteome</keyword>
<organism evidence="2 3">
    <name type="scientific">Folsomia candida</name>
    <name type="common">Springtail</name>
    <dbReference type="NCBI Taxonomy" id="158441"/>
    <lineage>
        <taxon>Eukaryota</taxon>
        <taxon>Metazoa</taxon>
        <taxon>Ecdysozoa</taxon>
        <taxon>Arthropoda</taxon>
        <taxon>Hexapoda</taxon>
        <taxon>Collembola</taxon>
        <taxon>Entomobryomorpha</taxon>
        <taxon>Isotomoidea</taxon>
        <taxon>Isotomidae</taxon>
        <taxon>Proisotominae</taxon>
        <taxon>Folsomia</taxon>
    </lineage>
</organism>